<dbReference type="Proteomes" id="UP000596660">
    <property type="component" value="Unplaced"/>
</dbReference>
<evidence type="ECO:0000313" key="2">
    <source>
        <dbReference type="Proteomes" id="UP000596660"/>
    </source>
</evidence>
<keyword evidence="2" id="KW-1185">Reference proteome</keyword>
<reference evidence="1" key="2">
    <citation type="submission" date="2021-03" db="UniProtKB">
        <authorList>
            <consortium name="EnsemblPlants"/>
        </authorList>
    </citation>
    <scope>IDENTIFICATION</scope>
</reference>
<accession>A0A803LLX4</accession>
<dbReference type="Gramene" id="AUR62015285-RA">
    <property type="protein sequence ID" value="AUR62015285-RA:cds"/>
    <property type="gene ID" value="AUR62015285"/>
</dbReference>
<dbReference type="AlphaFoldDB" id="A0A803LLX4"/>
<name>A0A803LLX4_CHEQI</name>
<dbReference type="EnsemblPlants" id="AUR62015285-RA">
    <property type="protein sequence ID" value="AUR62015285-RA:cds"/>
    <property type="gene ID" value="AUR62015285"/>
</dbReference>
<proteinExistence type="predicted"/>
<organism evidence="1 2">
    <name type="scientific">Chenopodium quinoa</name>
    <name type="common">Quinoa</name>
    <dbReference type="NCBI Taxonomy" id="63459"/>
    <lineage>
        <taxon>Eukaryota</taxon>
        <taxon>Viridiplantae</taxon>
        <taxon>Streptophyta</taxon>
        <taxon>Embryophyta</taxon>
        <taxon>Tracheophyta</taxon>
        <taxon>Spermatophyta</taxon>
        <taxon>Magnoliopsida</taxon>
        <taxon>eudicotyledons</taxon>
        <taxon>Gunneridae</taxon>
        <taxon>Pentapetalae</taxon>
        <taxon>Caryophyllales</taxon>
        <taxon>Chenopodiaceae</taxon>
        <taxon>Chenopodioideae</taxon>
        <taxon>Atripliceae</taxon>
        <taxon>Chenopodium</taxon>
    </lineage>
</organism>
<reference evidence="1" key="1">
    <citation type="journal article" date="2017" name="Nature">
        <title>The genome of Chenopodium quinoa.</title>
        <authorList>
            <person name="Jarvis D.E."/>
            <person name="Ho Y.S."/>
            <person name="Lightfoot D.J."/>
            <person name="Schmoeckel S.M."/>
            <person name="Li B."/>
            <person name="Borm T.J.A."/>
            <person name="Ohyanagi H."/>
            <person name="Mineta K."/>
            <person name="Michell C.T."/>
            <person name="Saber N."/>
            <person name="Kharbatia N.M."/>
            <person name="Rupper R.R."/>
            <person name="Sharp A.R."/>
            <person name="Dally N."/>
            <person name="Boughton B.A."/>
            <person name="Woo Y.H."/>
            <person name="Gao G."/>
            <person name="Schijlen E.G.W.M."/>
            <person name="Guo X."/>
            <person name="Momin A.A."/>
            <person name="Negrao S."/>
            <person name="Al-Babili S."/>
            <person name="Gehring C."/>
            <person name="Roessner U."/>
            <person name="Jung C."/>
            <person name="Murphy K."/>
            <person name="Arold S.T."/>
            <person name="Gojobori T."/>
            <person name="van der Linden C.G."/>
            <person name="van Loo E.N."/>
            <person name="Jellen E.N."/>
            <person name="Maughan P.J."/>
            <person name="Tester M."/>
        </authorList>
    </citation>
    <scope>NUCLEOTIDE SEQUENCE [LARGE SCALE GENOMIC DNA]</scope>
    <source>
        <strain evidence="1">cv. PI 614886</strain>
    </source>
</reference>
<evidence type="ECO:0000313" key="1">
    <source>
        <dbReference type="EnsemblPlants" id="AUR62015285-RA:cds"/>
    </source>
</evidence>
<protein>
    <submittedName>
        <fullName evidence="1">Uncharacterized protein</fullName>
    </submittedName>
</protein>
<sequence length="86" mass="9501">MAVVSRTGYVSGTGTVWVRLGNVPKASPSKVVRQAKKSVTVVCRWQSNRYCLRKLSDSVSDLPGIARRREEAQKLLKEALVTLEGQ</sequence>